<name>A0A1F5WSA2_9BACT</name>
<proteinExistence type="predicted"/>
<comment type="caution">
    <text evidence="1">The sequence shown here is derived from an EMBL/GenBank/DDBJ whole genome shotgun (WGS) entry which is preliminary data.</text>
</comment>
<gene>
    <name evidence="1" type="ORF">A2W54_03760</name>
</gene>
<protein>
    <submittedName>
        <fullName evidence="1">Uncharacterized protein</fullName>
    </submittedName>
</protein>
<accession>A0A1F5WSA2</accession>
<reference evidence="1 2" key="1">
    <citation type="journal article" date="2016" name="Nat. Commun.">
        <title>Thousands of microbial genomes shed light on interconnected biogeochemical processes in an aquifer system.</title>
        <authorList>
            <person name="Anantharaman K."/>
            <person name="Brown C.T."/>
            <person name="Hug L.A."/>
            <person name="Sharon I."/>
            <person name="Castelle C.J."/>
            <person name="Probst A.J."/>
            <person name="Thomas B.C."/>
            <person name="Singh A."/>
            <person name="Wilkins M.J."/>
            <person name="Karaoz U."/>
            <person name="Brodie E.L."/>
            <person name="Williams K.H."/>
            <person name="Hubbard S.S."/>
            <person name="Banfield J.F."/>
        </authorList>
    </citation>
    <scope>NUCLEOTIDE SEQUENCE [LARGE SCALE GENOMIC DNA]</scope>
</reference>
<organism evidence="1 2">
    <name type="scientific">Candidatus Giovannonibacteria bacterium RIFCSPHIGHO2_02_43_13</name>
    <dbReference type="NCBI Taxonomy" id="1798330"/>
    <lineage>
        <taxon>Bacteria</taxon>
        <taxon>Candidatus Giovannoniibacteriota</taxon>
    </lineage>
</organism>
<sequence>MQIQKHPETVTIYEAGKFYLSEKVFKLPKLKVLRDEVVFDGAFIRTIKRHFKDKKAASRFGRWLNGKIAKG</sequence>
<dbReference type="Proteomes" id="UP000178425">
    <property type="component" value="Unassembled WGS sequence"/>
</dbReference>
<dbReference type="EMBL" id="MFHI01000032">
    <property type="protein sequence ID" value="OGF78191.1"/>
    <property type="molecule type" value="Genomic_DNA"/>
</dbReference>
<dbReference type="AlphaFoldDB" id="A0A1F5WSA2"/>
<evidence type="ECO:0000313" key="2">
    <source>
        <dbReference type="Proteomes" id="UP000178425"/>
    </source>
</evidence>
<evidence type="ECO:0000313" key="1">
    <source>
        <dbReference type="EMBL" id="OGF78191.1"/>
    </source>
</evidence>